<dbReference type="Gene3D" id="3.40.718.10">
    <property type="entry name" value="Isopropylmalate Dehydrogenase"/>
    <property type="match status" value="1"/>
</dbReference>
<evidence type="ECO:0000256" key="2">
    <source>
        <dbReference type="ARBA" id="ARBA00023002"/>
    </source>
</evidence>
<sequence length="346" mass="37602">MYKIGVIEGNGIGPEQMQATKYVLEATGLPFQWVDIPVAQSAMEKYGHPLPQESVKKLRELKVNIKGPLMVDRMLGRITCVHDDGSSEIYPSINNAIRRELNLFVSPRPIKGFPGISGKHADMDVVIMREITEDIYIGWEHQIGDMAAEAIKVTTREAVTRVTKFSFDYARKYNRKKVTCVHKANALSISDGFFLKCFMEVAANYLDIEADDYFVDAVAFNLAKFPKKYDVLVASNQYGDILSDLAGGLAGSLGLAPGANIGENVAIFEATHGAAPDIAGKGLANPISLILSGAAMLRHIGCCEEADNVENATRKVLSDGKVLTPDLNGTAKTMELAEAIAKAVHQ</sequence>
<organism evidence="4 5">
    <name type="scientific">Acetonema longum DSM 6540</name>
    <dbReference type="NCBI Taxonomy" id="1009370"/>
    <lineage>
        <taxon>Bacteria</taxon>
        <taxon>Bacillati</taxon>
        <taxon>Bacillota</taxon>
        <taxon>Negativicutes</taxon>
        <taxon>Acetonemataceae</taxon>
        <taxon>Acetonema</taxon>
    </lineage>
</organism>
<keyword evidence="5" id="KW-1185">Reference proteome</keyword>
<dbReference type="Pfam" id="PF00180">
    <property type="entry name" value="Iso_dh"/>
    <property type="match status" value="1"/>
</dbReference>
<dbReference type="SMART" id="SM01329">
    <property type="entry name" value="Iso_dh"/>
    <property type="match status" value="1"/>
</dbReference>
<proteinExistence type="inferred from homology"/>
<evidence type="ECO:0000313" key="4">
    <source>
        <dbReference type="EMBL" id="EGO64812.1"/>
    </source>
</evidence>
<dbReference type="GO" id="GO:0006102">
    <property type="term" value="P:isocitrate metabolic process"/>
    <property type="evidence" value="ECO:0007669"/>
    <property type="project" value="TreeGrafter"/>
</dbReference>
<dbReference type="STRING" id="1009370.ALO_05980"/>
<dbReference type="RefSeq" id="WP_004093809.1">
    <property type="nucleotide sequence ID" value="NZ_AFGF01000049.1"/>
</dbReference>
<evidence type="ECO:0000259" key="3">
    <source>
        <dbReference type="SMART" id="SM01329"/>
    </source>
</evidence>
<evidence type="ECO:0000256" key="1">
    <source>
        <dbReference type="ARBA" id="ARBA00007769"/>
    </source>
</evidence>
<dbReference type="Proteomes" id="UP000003240">
    <property type="component" value="Unassembled WGS sequence"/>
</dbReference>
<comment type="caution">
    <text evidence="4">The sequence shown here is derived from an EMBL/GenBank/DDBJ whole genome shotgun (WGS) entry which is preliminary data.</text>
</comment>
<dbReference type="PANTHER" id="PTHR11835:SF34">
    <property type="entry name" value="ISOCITRATE DEHYDROGENASE [NAD] SUBUNIT ALPHA, MITOCHONDRIAL"/>
    <property type="match status" value="1"/>
</dbReference>
<dbReference type="GO" id="GO:0006099">
    <property type="term" value="P:tricarboxylic acid cycle"/>
    <property type="evidence" value="ECO:0007669"/>
    <property type="project" value="TreeGrafter"/>
</dbReference>
<dbReference type="eggNOG" id="COG0473">
    <property type="taxonomic scope" value="Bacteria"/>
</dbReference>
<accession>F7NGK8</accession>
<dbReference type="AlphaFoldDB" id="F7NGK8"/>
<name>F7NGK8_9FIRM</name>
<feature type="domain" description="Isopropylmalate dehydrogenase-like" evidence="3">
    <location>
        <begin position="3"/>
        <end position="340"/>
    </location>
</feature>
<dbReference type="EMBL" id="AFGF01000049">
    <property type="protein sequence ID" value="EGO64812.1"/>
    <property type="molecule type" value="Genomic_DNA"/>
</dbReference>
<protein>
    <submittedName>
        <fullName evidence="4">Isocitrate dehydrogenase, NAD-dependent</fullName>
    </submittedName>
</protein>
<comment type="similarity">
    <text evidence="1">Belongs to the isocitrate and isopropylmalate dehydrogenases family.</text>
</comment>
<dbReference type="InterPro" id="IPR024084">
    <property type="entry name" value="IsoPropMal-DH-like_dom"/>
</dbReference>
<reference evidence="4 5" key="1">
    <citation type="journal article" date="2011" name="EMBO J.">
        <title>Structural diversity of bacterial flagellar motors.</title>
        <authorList>
            <person name="Chen S."/>
            <person name="Beeby M."/>
            <person name="Murphy G.E."/>
            <person name="Leadbetter J.R."/>
            <person name="Hendrixson D.R."/>
            <person name="Briegel A."/>
            <person name="Li Z."/>
            <person name="Shi J."/>
            <person name="Tocheva E.I."/>
            <person name="Muller A."/>
            <person name="Dobro M.J."/>
            <person name="Jensen G.J."/>
        </authorList>
    </citation>
    <scope>NUCLEOTIDE SEQUENCE [LARGE SCALE GENOMIC DNA]</scope>
    <source>
        <strain evidence="4 5">DSM 6540</strain>
    </source>
</reference>
<evidence type="ECO:0000313" key="5">
    <source>
        <dbReference type="Proteomes" id="UP000003240"/>
    </source>
</evidence>
<gene>
    <name evidence="4" type="ORF">ALO_05980</name>
</gene>
<dbReference type="PANTHER" id="PTHR11835">
    <property type="entry name" value="DECARBOXYLATING DEHYDROGENASES-ISOCITRATE, ISOPROPYLMALATE, TARTRATE"/>
    <property type="match status" value="1"/>
</dbReference>
<dbReference type="GO" id="GO:0004449">
    <property type="term" value="F:isocitrate dehydrogenase (NAD+) activity"/>
    <property type="evidence" value="ECO:0007669"/>
    <property type="project" value="TreeGrafter"/>
</dbReference>
<dbReference type="SUPFAM" id="SSF53659">
    <property type="entry name" value="Isocitrate/Isopropylmalate dehydrogenase-like"/>
    <property type="match status" value="1"/>
</dbReference>
<keyword evidence="2" id="KW-0560">Oxidoreductase</keyword>